<accession>A0A2M9G3K6</accession>
<name>A0A2M9G3K6_9PROT</name>
<dbReference type="InterPro" id="IPR009078">
    <property type="entry name" value="Ferritin-like_SF"/>
</dbReference>
<dbReference type="Gene3D" id="1.10.620.20">
    <property type="entry name" value="Ribonucleotide Reductase, subunit A"/>
    <property type="match status" value="1"/>
</dbReference>
<keyword evidence="2" id="KW-1185">Reference proteome</keyword>
<dbReference type="AlphaFoldDB" id="A0A2M9G3K6"/>
<protein>
    <submittedName>
        <fullName evidence="1">DUF3066 domain-containing protein</fullName>
    </submittedName>
</protein>
<organism evidence="1 2">
    <name type="scientific">Minwuia thermotolerans</name>
    <dbReference type="NCBI Taxonomy" id="2056226"/>
    <lineage>
        <taxon>Bacteria</taxon>
        <taxon>Pseudomonadati</taxon>
        <taxon>Pseudomonadota</taxon>
        <taxon>Alphaproteobacteria</taxon>
        <taxon>Minwuiales</taxon>
        <taxon>Minwuiaceae</taxon>
        <taxon>Minwuia</taxon>
    </lineage>
</organism>
<gene>
    <name evidence="1" type="ORF">CVT23_07880</name>
</gene>
<dbReference type="RefSeq" id="WP_109795490.1">
    <property type="nucleotide sequence ID" value="NZ_PHIG01000029.1"/>
</dbReference>
<evidence type="ECO:0000313" key="1">
    <source>
        <dbReference type="EMBL" id="PJK30293.1"/>
    </source>
</evidence>
<evidence type="ECO:0000313" key="2">
    <source>
        <dbReference type="Proteomes" id="UP000229498"/>
    </source>
</evidence>
<dbReference type="SUPFAM" id="SSF47240">
    <property type="entry name" value="Ferritin-like"/>
    <property type="match status" value="1"/>
</dbReference>
<dbReference type="GO" id="GO:0016491">
    <property type="term" value="F:oxidoreductase activity"/>
    <property type="evidence" value="ECO:0007669"/>
    <property type="project" value="InterPro"/>
</dbReference>
<reference evidence="1 2" key="1">
    <citation type="submission" date="2017-11" db="EMBL/GenBank/DDBJ databases">
        <title>Draft genome sequence of Rhizobiales bacterium SY3-13.</title>
        <authorList>
            <person name="Sun C."/>
        </authorList>
    </citation>
    <scope>NUCLEOTIDE SEQUENCE [LARGE SCALE GENOMIC DNA]</scope>
    <source>
        <strain evidence="1 2">SY3-13</strain>
    </source>
</reference>
<comment type="caution">
    <text evidence="1">The sequence shown here is derived from an EMBL/GenBank/DDBJ whole genome shotgun (WGS) entry which is preliminary data.</text>
</comment>
<dbReference type="CDD" id="cd00657">
    <property type="entry name" value="Ferritin_like"/>
    <property type="match status" value="1"/>
</dbReference>
<dbReference type="OrthoDB" id="5500270at2"/>
<dbReference type="InterPro" id="IPR012348">
    <property type="entry name" value="RNR-like"/>
</dbReference>
<dbReference type="Proteomes" id="UP000229498">
    <property type="component" value="Unassembled WGS sequence"/>
</dbReference>
<dbReference type="EMBL" id="PHIG01000029">
    <property type="protein sequence ID" value="PJK30293.1"/>
    <property type="molecule type" value="Genomic_DNA"/>
</dbReference>
<proteinExistence type="predicted"/>
<sequence>MSRHITHDRSYDTVDRDAFSVMMDVERYNRRSDAFDEIISATHDHFWDPLNPVYVDFSQPFDIDNEYIMPPEQVPELSGAVYDRLDEGQRIRLANESTRWGVSSILHGEQGALSLSASLCHILVDPGAQEYASNQAREEARHVTGFAKYIAHRWGSAYPVGDSLGSLMEELVLAPEVYKKLVGMQMLIEGLAMGAFANLHRYTNDPVLKRLVQLVMTDEAFHHKFGKIWADRTIPKLSEEEHCIVEDWAAKCFETLLFNLTNIRQKRAIYPQFGLDWEWVRDSVREVYRDRDSKRRNDLKDPTNIMRVLVKTLLNAGIITDRTRPLYANWIDVDDLEREEGLHIGEAIAADGIEYLKELNKGRKVIGQKPI</sequence>